<dbReference type="AlphaFoldDB" id="A0A3L6L1H9"/>
<dbReference type="EMBL" id="QSBY01000009">
    <property type="protein sequence ID" value="RHW70472.1"/>
    <property type="molecule type" value="Genomic_DNA"/>
</dbReference>
<sequence length="422" mass="46908">MSVVEMEKDSQPEQPMRSKNFLHRVGTTILFVGTSFALSVCTPRFLPSAVKDFAPTIMWGFTCFCVRRAFKMMMTLVLITHLLASGASLWSCGFSNRVANRALIFPSFASLAALLATWRLPTMPLERVIGVSLVQTWSISCGLILFAVFPATLISGSNWDQAKRDARFDQVIERATDQRVERFTVQSTGGVQLDAVAVMPEDPTEHWVAYFGGNAEIMETSTEDMAFSNHLVHANWLFHNPRGVGRSSGYVCWANDLVDDAEAVVWEAVRRYNINPKNLILWGHSIGGGVAAALAGRYSDFPFPVLLDRTFSRLSDAAVSFSPFPATVTRGAIKVTTGDLNVVKSCRSLKGRNVLVIFHRSDEIIRFNISSIARPTAVKKSGLNKSSFLELQSTFVPSPHNTPLDYFPEVTQIQRRIIQLYE</sequence>
<name>A0A3L6L1H9_9TRYP</name>
<evidence type="ECO:0000259" key="2">
    <source>
        <dbReference type="Pfam" id="PF12146"/>
    </source>
</evidence>
<evidence type="ECO:0000313" key="3">
    <source>
        <dbReference type="EMBL" id="RHW70472.1"/>
    </source>
</evidence>
<keyword evidence="1" id="KW-1133">Transmembrane helix</keyword>
<dbReference type="Pfam" id="PF12146">
    <property type="entry name" value="Hydrolase_4"/>
    <property type="match status" value="1"/>
</dbReference>
<dbReference type="Gene3D" id="3.40.50.1820">
    <property type="entry name" value="alpha/beta hydrolase"/>
    <property type="match status" value="1"/>
</dbReference>
<protein>
    <submittedName>
        <fullName evidence="3">Alpha/beta hydrolase family</fullName>
    </submittedName>
</protein>
<organism evidence="3">
    <name type="scientific">Trypanosoma brucei equiperdum</name>
    <dbReference type="NCBI Taxonomy" id="630700"/>
    <lineage>
        <taxon>Eukaryota</taxon>
        <taxon>Discoba</taxon>
        <taxon>Euglenozoa</taxon>
        <taxon>Kinetoplastea</taxon>
        <taxon>Metakinetoplastina</taxon>
        <taxon>Trypanosomatida</taxon>
        <taxon>Trypanosomatidae</taxon>
        <taxon>Trypanosoma</taxon>
    </lineage>
</organism>
<dbReference type="PANTHER" id="PTHR12277:SF81">
    <property type="entry name" value="PROTEIN ABHD13"/>
    <property type="match status" value="1"/>
</dbReference>
<feature type="transmembrane region" description="Helical" evidence="1">
    <location>
        <begin position="69"/>
        <end position="90"/>
    </location>
</feature>
<feature type="transmembrane region" description="Helical" evidence="1">
    <location>
        <begin position="133"/>
        <end position="154"/>
    </location>
</feature>
<dbReference type="PANTHER" id="PTHR12277">
    <property type="entry name" value="ALPHA/BETA HYDROLASE DOMAIN-CONTAINING PROTEIN"/>
    <property type="match status" value="1"/>
</dbReference>
<dbReference type="InterPro" id="IPR022742">
    <property type="entry name" value="Hydrolase_4"/>
</dbReference>
<feature type="domain" description="Serine aminopeptidase S33" evidence="2">
    <location>
        <begin position="237"/>
        <end position="300"/>
    </location>
</feature>
<dbReference type="Proteomes" id="UP000266743">
    <property type="component" value="Chromosome 9"/>
</dbReference>
<accession>A0A3L6L1H9</accession>
<dbReference type="GO" id="GO:0016787">
    <property type="term" value="F:hydrolase activity"/>
    <property type="evidence" value="ECO:0007669"/>
    <property type="project" value="UniProtKB-KW"/>
</dbReference>
<keyword evidence="3" id="KW-0378">Hydrolase</keyword>
<feature type="transmembrane region" description="Helical" evidence="1">
    <location>
        <begin position="21"/>
        <end position="46"/>
    </location>
</feature>
<evidence type="ECO:0000256" key="1">
    <source>
        <dbReference type="SAM" id="Phobius"/>
    </source>
</evidence>
<comment type="caution">
    <text evidence="3">The sequence shown here is derived from an EMBL/GenBank/DDBJ whole genome shotgun (WGS) entry which is preliminary data.</text>
</comment>
<proteinExistence type="predicted"/>
<gene>
    <name evidence="3" type="ORF">DPX39_090077600</name>
</gene>
<keyword evidence="1" id="KW-0472">Membrane</keyword>
<keyword evidence="1" id="KW-0812">Transmembrane</keyword>
<reference evidence="3" key="1">
    <citation type="submission" date="2018-09" db="EMBL/GenBank/DDBJ databases">
        <title>whole genome sequence of T. equiperdum IVM-t1 strain.</title>
        <authorList>
            <person name="Suganuma K."/>
        </authorList>
    </citation>
    <scope>NUCLEOTIDE SEQUENCE [LARGE SCALE GENOMIC DNA]</scope>
    <source>
        <strain evidence="3">IVM-t1</strain>
    </source>
</reference>
<feature type="transmembrane region" description="Helical" evidence="1">
    <location>
        <begin position="102"/>
        <end position="121"/>
    </location>
</feature>
<dbReference type="SUPFAM" id="SSF53474">
    <property type="entry name" value="alpha/beta-Hydrolases"/>
    <property type="match status" value="1"/>
</dbReference>
<dbReference type="InterPro" id="IPR029058">
    <property type="entry name" value="AB_hydrolase_fold"/>
</dbReference>